<dbReference type="OrthoDB" id="5333578at2759"/>
<accession>A0A3N4LWD4</accession>
<keyword evidence="4 8" id="KW-0732">Signal</keyword>
<dbReference type="PANTHER" id="PTHR34992:SF1">
    <property type="entry name" value="COPPER ACQUISITION FACTOR BIM1-LIKE DOMAIN-CONTAINING PROTEIN"/>
    <property type="match status" value="1"/>
</dbReference>
<gene>
    <name evidence="10" type="ORF">L211DRAFT_861186</name>
</gene>
<evidence type="ECO:0000256" key="7">
    <source>
        <dbReference type="ARBA" id="ARBA00023288"/>
    </source>
</evidence>
<evidence type="ECO:0000313" key="11">
    <source>
        <dbReference type="Proteomes" id="UP000267821"/>
    </source>
</evidence>
<dbReference type="Proteomes" id="UP000267821">
    <property type="component" value="Unassembled WGS sequence"/>
</dbReference>
<evidence type="ECO:0000256" key="3">
    <source>
        <dbReference type="ARBA" id="ARBA00022622"/>
    </source>
</evidence>
<keyword evidence="2" id="KW-1003">Cell membrane</keyword>
<keyword evidence="6" id="KW-0325">Glycoprotein</keyword>
<comment type="subcellular location">
    <subcellularLocation>
        <location evidence="1">Cell membrane</location>
        <topology evidence="1">Lipid-anchor</topology>
        <topology evidence="1">GPI-anchor</topology>
    </subcellularLocation>
</comment>
<evidence type="ECO:0000256" key="8">
    <source>
        <dbReference type="SAM" id="SignalP"/>
    </source>
</evidence>
<evidence type="ECO:0000256" key="2">
    <source>
        <dbReference type="ARBA" id="ARBA00022475"/>
    </source>
</evidence>
<dbReference type="PANTHER" id="PTHR34992">
    <property type="entry name" value="HYPHAL ANASTAMOSIS-7 PROTEIN"/>
    <property type="match status" value="1"/>
</dbReference>
<evidence type="ECO:0000313" key="10">
    <source>
        <dbReference type="EMBL" id="RPB25889.1"/>
    </source>
</evidence>
<organism evidence="10 11">
    <name type="scientific">Terfezia boudieri ATCC MYA-4762</name>
    <dbReference type="NCBI Taxonomy" id="1051890"/>
    <lineage>
        <taxon>Eukaryota</taxon>
        <taxon>Fungi</taxon>
        <taxon>Dikarya</taxon>
        <taxon>Ascomycota</taxon>
        <taxon>Pezizomycotina</taxon>
        <taxon>Pezizomycetes</taxon>
        <taxon>Pezizales</taxon>
        <taxon>Pezizaceae</taxon>
        <taxon>Terfezia</taxon>
    </lineage>
</organism>
<dbReference type="GO" id="GO:0098552">
    <property type="term" value="C:side of membrane"/>
    <property type="evidence" value="ECO:0007669"/>
    <property type="project" value="UniProtKB-KW"/>
</dbReference>
<evidence type="ECO:0000256" key="5">
    <source>
        <dbReference type="ARBA" id="ARBA00023136"/>
    </source>
</evidence>
<dbReference type="Pfam" id="PF20238">
    <property type="entry name" value="BIM1-like_dom"/>
    <property type="match status" value="1"/>
</dbReference>
<dbReference type="InParanoid" id="A0A3N4LWD4"/>
<proteinExistence type="predicted"/>
<dbReference type="GO" id="GO:0005886">
    <property type="term" value="C:plasma membrane"/>
    <property type="evidence" value="ECO:0007669"/>
    <property type="project" value="UniProtKB-SubCell"/>
</dbReference>
<protein>
    <recommendedName>
        <fullName evidence="9">Copper acquisition factor BIM1-like domain-containing protein</fullName>
    </recommendedName>
</protein>
<evidence type="ECO:0000256" key="1">
    <source>
        <dbReference type="ARBA" id="ARBA00004609"/>
    </source>
</evidence>
<evidence type="ECO:0000256" key="6">
    <source>
        <dbReference type="ARBA" id="ARBA00023180"/>
    </source>
</evidence>
<dbReference type="EMBL" id="ML121536">
    <property type="protein sequence ID" value="RPB25889.1"/>
    <property type="molecule type" value="Genomic_DNA"/>
</dbReference>
<keyword evidence="5" id="KW-0472">Membrane</keyword>
<dbReference type="CDD" id="cd21176">
    <property type="entry name" value="LPMO_auxiliary-like"/>
    <property type="match status" value="1"/>
</dbReference>
<sequence length="209" mass="22040">MHFSTALAAILSGASLASAHFSVIYPWWRGDSFKTQWTYPCGGVNQSISNNNRTLWPLDGGAIVFHGSHPWAQTYVNMGLGNNVTSLKVPLVPPFNQTGKGTFCFPHVHIPDEVKPNITEGGNATLQVIQLSTTGGALYNCMDITFSSKAKNPESNVCFNSTGVGAANLDYPDVVPEPKTTTTAGADTLKSSMGAMAAVVAAGMAVLFA</sequence>
<evidence type="ECO:0000256" key="4">
    <source>
        <dbReference type="ARBA" id="ARBA00022729"/>
    </source>
</evidence>
<feature type="domain" description="Copper acquisition factor BIM1-like" evidence="9">
    <location>
        <begin position="18"/>
        <end position="163"/>
    </location>
</feature>
<dbReference type="InterPro" id="IPR046936">
    <property type="entry name" value="BIM1-like"/>
</dbReference>
<reference evidence="10 11" key="1">
    <citation type="journal article" date="2018" name="Nat. Ecol. Evol.">
        <title>Pezizomycetes genomes reveal the molecular basis of ectomycorrhizal truffle lifestyle.</title>
        <authorList>
            <person name="Murat C."/>
            <person name="Payen T."/>
            <person name="Noel B."/>
            <person name="Kuo A."/>
            <person name="Morin E."/>
            <person name="Chen J."/>
            <person name="Kohler A."/>
            <person name="Krizsan K."/>
            <person name="Balestrini R."/>
            <person name="Da Silva C."/>
            <person name="Montanini B."/>
            <person name="Hainaut M."/>
            <person name="Levati E."/>
            <person name="Barry K.W."/>
            <person name="Belfiori B."/>
            <person name="Cichocki N."/>
            <person name="Clum A."/>
            <person name="Dockter R.B."/>
            <person name="Fauchery L."/>
            <person name="Guy J."/>
            <person name="Iotti M."/>
            <person name="Le Tacon F."/>
            <person name="Lindquist E.A."/>
            <person name="Lipzen A."/>
            <person name="Malagnac F."/>
            <person name="Mello A."/>
            <person name="Molinier V."/>
            <person name="Miyauchi S."/>
            <person name="Poulain J."/>
            <person name="Riccioni C."/>
            <person name="Rubini A."/>
            <person name="Sitrit Y."/>
            <person name="Splivallo R."/>
            <person name="Traeger S."/>
            <person name="Wang M."/>
            <person name="Zifcakova L."/>
            <person name="Wipf D."/>
            <person name="Zambonelli A."/>
            <person name="Paolocci F."/>
            <person name="Nowrousian M."/>
            <person name="Ottonello S."/>
            <person name="Baldrian P."/>
            <person name="Spatafora J.W."/>
            <person name="Henrissat B."/>
            <person name="Nagy L.G."/>
            <person name="Aury J.M."/>
            <person name="Wincker P."/>
            <person name="Grigoriev I.V."/>
            <person name="Bonfante P."/>
            <person name="Martin F.M."/>
        </authorList>
    </citation>
    <scope>NUCLEOTIDE SEQUENCE [LARGE SCALE GENOMIC DNA]</scope>
    <source>
        <strain evidence="10 11">ATCC MYA-4762</strain>
    </source>
</reference>
<evidence type="ECO:0000259" key="9">
    <source>
        <dbReference type="Pfam" id="PF20238"/>
    </source>
</evidence>
<keyword evidence="7" id="KW-0449">Lipoprotein</keyword>
<keyword evidence="11" id="KW-1185">Reference proteome</keyword>
<dbReference type="InterPro" id="IPR046530">
    <property type="entry name" value="BIM1-like_dom"/>
</dbReference>
<feature type="chain" id="PRO_5018139830" description="Copper acquisition factor BIM1-like domain-containing protein" evidence="8">
    <location>
        <begin position="20"/>
        <end position="209"/>
    </location>
</feature>
<dbReference type="STRING" id="1051890.A0A3N4LWD4"/>
<keyword evidence="3" id="KW-0336">GPI-anchor</keyword>
<dbReference type="AlphaFoldDB" id="A0A3N4LWD4"/>
<feature type="signal peptide" evidence="8">
    <location>
        <begin position="1"/>
        <end position="19"/>
    </location>
</feature>
<name>A0A3N4LWD4_9PEZI</name>